<dbReference type="EMBL" id="VTPC01023384">
    <property type="protein sequence ID" value="KAF2891767.1"/>
    <property type="molecule type" value="Genomic_DNA"/>
</dbReference>
<accession>A0A8K0CUV5</accession>
<feature type="compositionally biased region" description="Acidic residues" evidence="1">
    <location>
        <begin position="148"/>
        <end position="157"/>
    </location>
</feature>
<gene>
    <name evidence="2" type="ORF">ILUMI_14406</name>
</gene>
<sequence>MQPNDVGFMRSLSVNYSNEVQVWLRSHPDSIVSQPQIALLLCNAFIKSATTALLVLVQLICGLSTDVDVLPSATTLNDSETKSSPADSTSVATVSTPKTGRAVVKPPRKRKRGKAAVITESSCKKKLLEVQTKKPVQENATKTIAEESTSEEDEVELAESSGGNSWENDLEEQLEPQKLIYCCSGTLRERQYYSQLRYKNHCSKKPGIDIKQRNLFVDHRCNSRNQYQSVAPSDGIICSLKRAPYKSRRLANEQAFTYRMSTVRRTVMGIC</sequence>
<keyword evidence="3" id="KW-1185">Reference proteome</keyword>
<feature type="compositionally biased region" description="Polar residues" evidence="1">
    <location>
        <begin position="75"/>
        <end position="98"/>
    </location>
</feature>
<feature type="region of interest" description="Disordered" evidence="1">
    <location>
        <begin position="75"/>
        <end position="115"/>
    </location>
</feature>
<proteinExistence type="predicted"/>
<protein>
    <submittedName>
        <fullName evidence="2">Uncharacterized protein</fullName>
    </submittedName>
</protein>
<dbReference type="Proteomes" id="UP000801492">
    <property type="component" value="Unassembled WGS sequence"/>
</dbReference>
<feature type="region of interest" description="Disordered" evidence="1">
    <location>
        <begin position="134"/>
        <end position="167"/>
    </location>
</feature>
<organism evidence="2 3">
    <name type="scientific">Ignelater luminosus</name>
    <name type="common">Cucubano</name>
    <name type="synonym">Pyrophorus luminosus</name>
    <dbReference type="NCBI Taxonomy" id="2038154"/>
    <lineage>
        <taxon>Eukaryota</taxon>
        <taxon>Metazoa</taxon>
        <taxon>Ecdysozoa</taxon>
        <taxon>Arthropoda</taxon>
        <taxon>Hexapoda</taxon>
        <taxon>Insecta</taxon>
        <taxon>Pterygota</taxon>
        <taxon>Neoptera</taxon>
        <taxon>Endopterygota</taxon>
        <taxon>Coleoptera</taxon>
        <taxon>Polyphaga</taxon>
        <taxon>Elateriformia</taxon>
        <taxon>Elateroidea</taxon>
        <taxon>Elateridae</taxon>
        <taxon>Agrypninae</taxon>
        <taxon>Pyrophorini</taxon>
        <taxon>Ignelater</taxon>
    </lineage>
</organism>
<name>A0A8K0CUV5_IGNLU</name>
<evidence type="ECO:0000313" key="2">
    <source>
        <dbReference type="EMBL" id="KAF2891767.1"/>
    </source>
</evidence>
<dbReference type="AlphaFoldDB" id="A0A8K0CUV5"/>
<evidence type="ECO:0000313" key="3">
    <source>
        <dbReference type="Proteomes" id="UP000801492"/>
    </source>
</evidence>
<comment type="caution">
    <text evidence="2">The sequence shown here is derived from an EMBL/GenBank/DDBJ whole genome shotgun (WGS) entry which is preliminary data.</text>
</comment>
<evidence type="ECO:0000256" key="1">
    <source>
        <dbReference type="SAM" id="MobiDB-lite"/>
    </source>
</evidence>
<reference evidence="2" key="1">
    <citation type="submission" date="2019-08" db="EMBL/GenBank/DDBJ databases">
        <title>The genome of the North American firefly Photinus pyralis.</title>
        <authorList>
            <consortium name="Photinus pyralis genome working group"/>
            <person name="Fallon T.R."/>
            <person name="Sander Lower S.E."/>
            <person name="Weng J.-K."/>
        </authorList>
    </citation>
    <scope>NUCLEOTIDE SEQUENCE</scope>
    <source>
        <strain evidence="2">TRF0915ILg1</strain>
        <tissue evidence="2">Whole body</tissue>
    </source>
</reference>